<organism evidence="1">
    <name type="scientific">Arundo donax</name>
    <name type="common">Giant reed</name>
    <name type="synonym">Donax arundinaceus</name>
    <dbReference type="NCBI Taxonomy" id="35708"/>
    <lineage>
        <taxon>Eukaryota</taxon>
        <taxon>Viridiplantae</taxon>
        <taxon>Streptophyta</taxon>
        <taxon>Embryophyta</taxon>
        <taxon>Tracheophyta</taxon>
        <taxon>Spermatophyta</taxon>
        <taxon>Magnoliopsida</taxon>
        <taxon>Liliopsida</taxon>
        <taxon>Poales</taxon>
        <taxon>Poaceae</taxon>
        <taxon>PACMAD clade</taxon>
        <taxon>Arundinoideae</taxon>
        <taxon>Arundineae</taxon>
        <taxon>Arundo</taxon>
    </lineage>
</organism>
<proteinExistence type="predicted"/>
<accession>A0A0A9B3U0</accession>
<dbReference type="AlphaFoldDB" id="A0A0A9B3U0"/>
<dbReference type="EMBL" id="GBRH01239869">
    <property type="protein sequence ID" value="JAD58026.1"/>
    <property type="molecule type" value="Transcribed_RNA"/>
</dbReference>
<sequence length="72" mass="8083">MNSITIFVCTEVSLKQVRHTHTYTSSSYHPVLGLQIMSLVIAKPVIAKFSVNPNLPGKTPKLIRSRYNPNLM</sequence>
<evidence type="ECO:0000313" key="1">
    <source>
        <dbReference type="EMBL" id="JAD58026.1"/>
    </source>
</evidence>
<protein>
    <submittedName>
        <fullName evidence="1">Uncharacterized protein</fullName>
    </submittedName>
</protein>
<reference evidence="1" key="2">
    <citation type="journal article" date="2015" name="Data Brief">
        <title>Shoot transcriptome of the giant reed, Arundo donax.</title>
        <authorList>
            <person name="Barrero R.A."/>
            <person name="Guerrero F.D."/>
            <person name="Moolhuijzen P."/>
            <person name="Goolsby J.A."/>
            <person name="Tidwell J."/>
            <person name="Bellgard S.E."/>
            <person name="Bellgard M.I."/>
        </authorList>
    </citation>
    <scope>NUCLEOTIDE SEQUENCE</scope>
    <source>
        <tissue evidence="1">Shoot tissue taken approximately 20 cm above the soil surface</tissue>
    </source>
</reference>
<reference evidence="1" key="1">
    <citation type="submission" date="2014-09" db="EMBL/GenBank/DDBJ databases">
        <authorList>
            <person name="Magalhaes I.L.F."/>
            <person name="Oliveira U."/>
            <person name="Santos F.R."/>
            <person name="Vidigal T.H.D.A."/>
            <person name="Brescovit A.D."/>
            <person name="Santos A.J."/>
        </authorList>
    </citation>
    <scope>NUCLEOTIDE SEQUENCE</scope>
    <source>
        <tissue evidence="1">Shoot tissue taken approximately 20 cm above the soil surface</tissue>
    </source>
</reference>
<name>A0A0A9B3U0_ARUDO</name>